<dbReference type="FunFam" id="1.10.10.10:FF:000479">
    <property type="entry name" value="Predicted protein"/>
    <property type="match status" value="1"/>
</dbReference>
<evidence type="ECO:0000256" key="2">
    <source>
        <dbReference type="RuleBase" id="RU004020"/>
    </source>
</evidence>
<dbReference type="AlphaFoldDB" id="A0A9K3L024"/>
<evidence type="ECO:0000313" key="4">
    <source>
        <dbReference type="EMBL" id="KAG7353213.1"/>
    </source>
</evidence>
<reference evidence="4" key="1">
    <citation type="journal article" date="2021" name="Sci. Rep.">
        <title>Diploid genomic architecture of Nitzschia inconspicua, an elite biomass production diatom.</title>
        <authorList>
            <person name="Oliver A."/>
            <person name="Podell S."/>
            <person name="Pinowska A."/>
            <person name="Traller J.C."/>
            <person name="Smith S.R."/>
            <person name="McClure R."/>
            <person name="Beliaev A."/>
            <person name="Bohutskyi P."/>
            <person name="Hill E.A."/>
            <person name="Rabines A."/>
            <person name="Zheng H."/>
            <person name="Allen L.Z."/>
            <person name="Kuo A."/>
            <person name="Grigoriev I.V."/>
            <person name="Allen A.E."/>
            <person name="Hazlebeck D."/>
            <person name="Allen E.E."/>
        </authorList>
    </citation>
    <scope>NUCLEOTIDE SEQUENCE</scope>
    <source>
        <strain evidence="4">Hildebrandi</strain>
    </source>
</reference>
<dbReference type="PANTHER" id="PTHR10015">
    <property type="entry name" value="HEAT SHOCK TRANSCRIPTION FACTOR"/>
    <property type="match status" value="1"/>
</dbReference>
<dbReference type="Pfam" id="PF00447">
    <property type="entry name" value="HSF_DNA-bind"/>
    <property type="match status" value="1"/>
</dbReference>
<accession>A0A9K3L024</accession>
<dbReference type="OrthoDB" id="60033at2759"/>
<proteinExistence type="inferred from homology"/>
<dbReference type="EMBL" id="JAGRRH010000017">
    <property type="protein sequence ID" value="KAG7353213.1"/>
    <property type="molecule type" value="Genomic_DNA"/>
</dbReference>
<protein>
    <submittedName>
        <fullName evidence="4">HSF-type DNA-binding protein</fullName>
    </submittedName>
</protein>
<comment type="caution">
    <text evidence="4">The sequence shown here is derived from an EMBL/GenBank/DDBJ whole genome shotgun (WGS) entry which is preliminary data.</text>
</comment>
<keyword evidence="1 4" id="KW-0238">DNA-binding</keyword>
<dbReference type="Proteomes" id="UP000693970">
    <property type="component" value="Unassembled WGS sequence"/>
</dbReference>
<evidence type="ECO:0000313" key="5">
    <source>
        <dbReference type="Proteomes" id="UP000693970"/>
    </source>
</evidence>
<keyword evidence="5" id="KW-1185">Reference proteome</keyword>
<dbReference type="GO" id="GO:0043565">
    <property type="term" value="F:sequence-specific DNA binding"/>
    <property type="evidence" value="ECO:0007669"/>
    <property type="project" value="InterPro"/>
</dbReference>
<evidence type="ECO:0000259" key="3">
    <source>
        <dbReference type="SMART" id="SM00415"/>
    </source>
</evidence>
<reference evidence="4" key="2">
    <citation type="submission" date="2021-04" db="EMBL/GenBank/DDBJ databases">
        <authorList>
            <person name="Podell S."/>
        </authorList>
    </citation>
    <scope>NUCLEOTIDE SEQUENCE</scope>
    <source>
        <strain evidence="4">Hildebrandi</strain>
    </source>
</reference>
<name>A0A9K3L024_9STRA</name>
<dbReference type="InterPro" id="IPR000232">
    <property type="entry name" value="HSF_DNA-bd"/>
</dbReference>
<gene>
    <name evidence="4" type="ORF">IV203_009262</name>
</gene>
<dbReference type="PANTHER" id="PTHR10015:SF206">
    <property type="entry name" value="HSF-TYPE DNA-BINDING DOMAIN-CONTAINING PROTEIN"/>
    <property type="match status" value="1"/>
</dbReference>
<comment type="similarity">
    <text evidence="2">Belongs to the HSF family.</text>
</comment>
<sequence>MTSQSGRGIFPARLHQILTECEASGNQHIISFMPCGKYFKVHDQKEFADKIMPKYFRHSRFKSFLRQLSMYKFARCSKGPCRGAYGHPHFIRGRTDLCRLITRSEKTLIENSPGSNISTPKKTHPAFDDSPYPLDIIKDSKDFGINFDVGCLSIKIPDSSVCLSTFSGTPQDILDEIINTFSVPQTSF</sequence>
<organism evidence="4 5">
    <name type="scientific">Nitzschia inconspicua</name>
    <dbReference type="NCBI Taxonomy" id="303405"/>
    <lineage>
        <taxon>Eukaryota</taxon>
        <taxon>Sar</taxon>
        <taxon>Stramenopiles</taxon>
        <taxon>Ochrophyta</taxon>
        <taxon>Bacillariophyta</taxon>
        <taxon>Bacillariophyceae</taxon>
        <taxon>Bacillariophycidae</taxon>
        <taxon>Bacillariales</taxon>
        <taxon>Bacillariaceae</taxon>
        <taxon>Nitzschia</taxon>
    </lineage>
</organism>
<feature type="domain" description="HSF-type DNA-binding" evidence="3">
    <location>
        <begin position="6"/>
        <end position="104"/>
    </location>
</feature>
<evidence type="ECO:0000256" key="1">
    <source>
        <dbReference type="ARBA" id="ARBA00023125"/>
    </source>
</evidence>
<dbReference type="SMART" id="SM00415">
    <property type="entry name" value="HSF"/>
    <property type="match status" value="1"/>
</dbReference>
<dbReference type="GO" id="GO:0003700">
    <property type="term" value="F:DNA-binding transcription factor activity"/>
    <property type="evidence" value="ECO:0007669"/>
    <property type="project" value="InterPro"/>
</dbReference>